<dbReference type="AlphaFoldDB" id="A0A061ICE6"/>
<dbReference type="SMART" id="SM00848">
    <property type="entry name" value="Inhibitor_I29"/>
    <property type="match status" value="1"/>
</dbReference>
<dbReference type="EMBL" id="KE670985">
    <property type="protein sequence ID" value="ERE80700.1"/>
    <property type="molecule type" value="Genomic_DNA"/>
</dbReference>
<sequence length="74" mass="8845">AFTVLRLTCVPHTDVQSEDEEGHRRVVWEENKKKIEKNNVEYEQGKTTYCMGLNYFSDMTENKLQWKAIPYKFV</sequence>
<feature type="non-terminal residue" evidence="2">
    <location>
        <position position="1"/>
    </location>
</feature>
<dbReference type="Proteomes" id="UP000030759">
    <property type="component" value="Unassembled WGS sequence"/>
</dbReference>
<accession>A0A061ICE6</accession>
<dbReference type="GO" id="GO:0016787">
    <property type="term" value="F:hydrolase activity"/>
    <property type="evidence" value="ECO:0007669"/>
    <property type="project" value="UniProtKB-KW"/>
</dbReference>
<evidence type="ECO:0000259" key="1">
    <source>
        <dbReference type="SMART" id="SM00848"/>
    </source>
</evidence>
<gene>
    <name evidence="2" type="ORF">H671_3g8677</name>
</gene>
<dbReference type="EC" id="3.4.22.43" evidence="2"/>
<feature type="domain" description="Cathepsin propeptide inhibitor" evidence="1">
    <location>
        <begin position="17"/>
        <end position="64"/>
    </location>
</feature>
<dbReference type="SUPFAM" id="SSF54001">
    <property type="entry name" value="Cysteine proteinases"/>
    <property type="match status" value="1"/>
</dbReference>
<name>A0A061ICE6_CRIGR</name>
<dbReference type="Pfam" id="PF08246">
    <property type="entry name" value="Inhibitor_I29"/>
    <property type="match status" value="1"/>
</dbReference>
<dbReference type="InterPro" id="IPR038765">
    <property type="entry name" value="Papain-like_cys_pep_sf"/>
</dbReference>
<reference evidence="3" key="1">
    <citation type="journal article" date="2013" name="Nat. Biotechnol.">
        <title>Chinese hamster genome sequenced from sorted chromosomes.</title>
        <authorList>
            <person name="Brinkrolf K."/>
            <person name="Rupp O."/>
            <person name="Laux H."/>
            <person name="Kollin F."/>
            <person name="Ernst W."/>
            <person name="Linke B."/>
            <person name="Kofler R."/>
            <person name="Romand S."/>
            <person name="Hesse F."/>
            <person name="Budach W.E."/>
            <person name="Galosy S."/>
            <person name="Muller D."/>
            <person name="Noll T."/>
            <person name="Wienberg J."/>
            <person name="Jostock T."/>
            <person name="Leonard M."/>
            <person name="Grillari J."/>
            <person name="Tauch A."/>
            <person name="Goesmann A."/>
            <person name="Helk B."/>
            <person name="Mott J.E."/>
            <person name="Puhler A."/>
            <person name="Borth N."/>
        </authorList>
    </citation>
    <scope>NUCLEOTIDE SEQUENCE [LARGE SCALE GENOMIC DNA]</scope>
    <source>
        <strain evidence="3">17A/GY</strain>
    </source>
</reference>
<dbReference type="MEROPS" id="I29.002"/>
<organism evidence="2 3">
    <name type="scientific">Cricetulus griseus</name>
    <name type="common">Chinese hamster</name>
    <name type="synonym">Cricetulus barabensis griseus</name>
    <dbReference type="NCBI Taxonomy" id="10029"/>
    <lineage>
        <taxon>Eukaryota</taxon>
        <taxon>Metazoa</taxon>
        <taxon>Chordata</taxon>
        <taxon>Craniata</taxon>
        <taxon>Vertebrata</taxon>
        <taxon>Euteleostomi</taxon>
        <taxon>Mammalia</taxon>
        <taxon>Eutheria</taxon>
        <taxon>Euarchontoglires</taxon>
        <taxon>Glires</taxon>
        <taxon>Rodentia</taxon>
        <taxon>Myomorpha</taxon>
        <taxon>Muroidea</taxon>
        <taxon>Cricetidae</taxon>
        <taxon>Cricetinae</taxon>
        <taxon>Cricetulus</taxon>
    </lineage>
</organism>
<dbReference type="InterPro" id="IPR013201">
    <property type="entry name" value="Prot_inhib_I29"/>
</dbReference>
<keyword evidence="2" id="KW-0378">Hydrolase</keyword>
<evidence type="ECO:0000313" key="3">
    <source>
        <dbReference type="Proteomes" id="UP000030759"/>
    </source>
</evidence>
<proteinExistence type="predicted"/>
<protein>
    <submittedName>
        <fullName evidence="2">Protein CTLA-2-alpha-like protein</fullName>
        <ecNumber evidence="2">3.4.22.43</ecNumber>
    </submittedName>
</protein>
<dbReference type="Gene3D" id="1.10.287.2250">
    <property type="match status" value="1"/>
</dbReference>
<evidence type="ECO:0000313" key="2">
    <source>
        <dbReference type="EMBL" id="ERE80700.1"/>
    </source>
</evidence>